<evidence type="ECO:0000259" key="1">
    <source>
        <dbReference type="PROSITE" id="PS50878"/>
    </source>
</evidence>
<dbReference type="AlphaFoldDB" id="A0A803JRB9"/>
<protein>
    <recommendedName>
        <fullName evidence="1">Reverse transcriptase domain-containing protein</fullName>
    </recommendedName>
</protein>
<dbReference type="PANTHER" id="PTHR21301">
    <property type="entry name" value="REVERSE TRANSCRIPTASE"/>
    <property type="match status" value="1"/>
</dbReference>
<dbReference type="Pfam" id="PF26215">
    <property type="entry name" value="HTH_animal"/>
    <property type="match status" value="1"/>
</dbReference>
<evidence type="ECO:0000313" key="2">
    <source>
        <dbReference type="Ensembl" id="ENSXETP00000110563"/>
    </source>
</evidence>
<dbReference type="Ensembl" id="ENSXETT00000116993">
    <property type="protein sequence ID" value="ENSXETP00000110563"/>
    <property type="gene ID" value="ENSXETG00000046318"/>
</dbReference>
<dbReference type="CDD" id="cd10442">
    <property type="entry name" value="GIY-YIG_PLEs"/>
    <property type="match status" value="1"/>
</dbReference>
<name>A0A803JRB9_XENTR</name>
<feature type="domain" description="Reverse transcriptase" evidence="1">
    <location>
        <begin position="158"/>
        <end position="432"/>
    </location>
</feature>
<dbReference type="Gene3D" id="3.40.1440.10">
    <property type="entry name" value="GIY-YIG endonuclease"/>
    <property type="match status" value="1"/>
</dbReference>
<dbReference type="PROSITE" id="PS50878">
    <property type="entry name" value="RT_POL"/>
    <property type="match status" value="1"/>
</dbReference>
<accession>A0A803JRB9</accession>
<proteinExistence type="predicted"/>
<dbReference type="InterPro" id="IPR000477">
    <property type="entry name" value="RT_dom"/>
</dbReference>
<reference evidence="2" key="2">
    <citation type="submission" date="2021-03" db="UniProtKB">
        <authorList>
            <consortium name="Ensembl"/>
        </authorList>
    </citation>
    <scope>IDENTIFICATION</scope>
</reference>
<organism evidence="2">
    <name type="scientific">Xenopus tropicalis</name>
    <name type="common">Western clawed frog</name>
    <name type="synonym">Silurana tropicalis</name>
    <dbReference type="NCBI Taxonomy" id="8364"/>
    <lineage>
        <taxon>Eukaryota</taxon>
        <taxon>Metazoa</taxon>
        <taxon>Chordata</taxon>
        <taxon>Craniata</taxon>
        <taxon>Vertebrata</taxon>
        <taxon>Euteleostomi</taxon>
        <taxon>Amphibia</taxon>
        <taxon>Batrachia</taxon>
        <taxon>Anura</taxon>
        <taxon>Pipoidea</taxon>
        <taxon>Pipidae</taxon>
        <taxon>Xenopodinae</taxon>
        <taxon>Xenopus</taxon>
        <taxon>Silurana</taxon>
    </lineage>
</organism>
<dbReference type="InterPro" id="IPR058912">
    <property type="entry name" value="HTH_animal"/>
</dbReference>
<dbReference type="InterPro" id="IPR035901">
    <property type="entry name" value="GIY-YIG_endonuc_sf"/>
</dbReference>
<dbReference type="GeneTree" id="ENSGT00840000129931"/>
<reference evidence="2" key="1">
    <citation type="journal article" date="2010" name="Science">
        <title>The genome of the Western clawed frog Xenopus tropicalis.</title>
        <authorList>
            <person name="Hellsten U."/>
            <person name="Harland R.M."/>
            <person name="Gilchrist M.J."/>
            <person name="Hendrix D."/>
            <person name="Jurka J."/>
            <person name="Kapitonov V."/>
            <person name="Ovcharenko I."/>
            <person name="Putnam N.H."/>
            <person name="Shu S."/>
            <person name="Taher L."/>
            <person name="Blitz I.L."/>
            <person name="Blumberg B."/>
            <person name="Dichmann D.S."/>
            <person name="Dubchak I."/>
            <person name="Amaya E."/>
            <person name="Detter J.C."/>
            <person name="Fletcher R."/>
            <person name="Gerhard D.S."/>
            <person name="Goodstein D."/>
            <person name="Graves T."/>
            <person name="Grigoriev I.V."/>
            <person name="Grimwood J."/>
            <person name="Kawashima T."/>
            <person name="Lindquist E."/>
            <person name="Lucas S.M."/>
            <person name="Mead P.E."/>
            <person name="Mitros T."/>
            <person name="Ogino H."/>
            <person name="Ohta Y."/>
            <person name="Poliakov A.V."/>
            <person name="Pollet N."/>
            <person name="Robert J."/>
            <person name="Salamov A."/>
            <person name="Sater A.K."/>
            <person name="Schmutz J."/>
            <person name="Terry A."/>
            <person name="Vize P.D."/>
            <person name="Warren W.C."/>
            <person name="Wells D."/>
            <person name="Wills A."/>
            <person name="Wilson R.K."/>
            <person name="Zimmerman L.B."/>
            <person name="Zorn A.M."/>
            <person name="Grainger R."/>
            <person name="Grammer T."/>
            <person name="Khokha M.K."/>
            <person name="Richardson P.M."/>
            <person name="Rokhsar D.S."/>
        </authorList>
    </citation>
    <scope>NUCLEOTIDE SEQUENCE [LARGE SCALE GENOMIC DNA]</scope>
    <source>
        <strain evidence="2">Nigerian</strain>
    </source>
</reference>
<dbReference type="PANTHER" id="PTHR21301:SF12">
    <property type="match status" value="1"/>
</dbReference>
<dbReference type="InParanoid" id="A0A803JRB9"/>
<dbReference type="Pfam" id="PF00078">
    <property type="entry name" value="RVT_1"/>
    <property type="match status" value="1"/>
</dbReference>
<sequence length="730" mass="84312">MYKFIRSLKLKAHFATKDNMTKTDTFLVSLKNKLGKKSSFVPPGTFTAIDTFEAVVMLEINKLMSNKDSYMFRKGSNISRAERQAIKSLQHNTSIIIMRADKGGGTVVLNKNDYESEALRQLENQTHYRKLDGDPTAKFKNELNIFLNAAVMEGVITEELYQLIFLQYPKVPNIYFLPKVHKSLVNPPGRPIVSNVGALWQPPAILIDMHLQELLPNLEPSLKDTTDFLNRLNKVIIPEGEFILCSLDVKDLFTSIPHVEGIECVRQYLTKANQQMYKVNFLCDLLEMVLTRNYFGFNDEYFIQLQGCAMGANMAPAYANIFMDNFEKIHIFSNTRYQPFIHSYMRYVDDTFFLWTGTVDLLNDFLIYLNNVHTTIKFTLEVGLTEIHFLDVLVKVTDSNFVTSIYRKPTDKNNLLRPNSFHPQGLFRGLPKSQFMRIKRIASTNEVYEDESQKMVQKFVEKGYCQLDLMEVKREVGLIPRNETLKMKGKAVDKVKRIPFITSYDINAKARRNIILKHWGILATDPKFGHLFKLPPIFSYRRGRNIGELIKHRPGCSSTSTITKGTFPCRNCSHCNGIIAGSAVTHPQYGTRHEVGGFYTCDSKDVIYCVKCPCGLAYVGQTSRPVKMRLNEHKSTIRNYKPPTQSPQRTIQTVRKKEIEKKRETLLAKHFFTHGHQVAQVRWQILEKIQVRQGQDKKKLLSQRECYWIWLLQSRHPRGLNDEFNMACFL</sequence>